<evidence type="ECO:0000313" key="9">
    <source>
        <dbReference type="EMBL" id="EPS74453.1"/>
    </source>
</evidence>
<evidence type="ECO:0000256" key="7">
    <source>
        <dbReference type="SAM" id="Phobius"/>
    </source>
</evidence>
<feature type="non-terminal residue" evidence="9">
    <location>
        <position position="1"/>
    </location>
</feature>
<keyword evidence="7" id="KW-1133">Transmembrane helix</keyword>
<protein>
    <recommendedName>
        <fullName evidence="4">protein-S-isoprenylcysteine alpha-carbonyl methylesterase</fullName>
        <ecNumber evidence="4">3.1.1.n2</ecNumber>
    </recommendedName>
</protein>
<dbReference type="PANTHER" id="PTHR48081">
    <property type="entry name" value="AB HYDROLASE SUPERFAMILY PROTEIN C4A8.06C"/>
    <property type="match status" value="1"/>
</dbReference>
<comment type="caution">
    <text evidence="9">The sequence shown here is derived from an EMBL/GenBank/DDBJ whole genome shotgun (WGS) entry which is preliminary data.</text>
</comment>
<name>S8EEQ4_9LAMI</name>
<sequence length="216" mass="24055">QVSSSSPAMPPSPAMLIGSENDLGMAATRILVPRSIDEEKGAEIRPFISRSLSFTESVPTAAETKISKKRRKRSSDLIGLSPSGGGHSFREDVSRAVSDTYLITRLSLELLRYLGVGYRWIARFLALGCYSVFLFPGFVHVGYHYFFCSQIRRGIVYGDQPRNRLDLYLPRNNSKPKPVVAFVTGGAWIIGYKAWGSLLGLQLMERDVIVACIDYR</sequence>
<comment type="subcellular location">
    <subcellularLocation>
        <location evidence="1">Golgi apparatus membrane</location>
        <topology evidence="1">Multi-pass membrane protein</topology>
    </subcellularLocation>
</comment>
<evidence type="ECO:0000256" key="2">
    <source>
        <dbReference type="ARBA" id="ARBA00022801"/>
    </source>
</evidence>
<evidence type="ECO:0000313" key="10">
    <source>
        <dbReference type="Proteomes" id="UP000015453"/>
    </source>
</evidence>
<accession>S8EEQ4</accession>
<dbReference type="GO" id="GO:0016787">
    <property type="term" value="F:hydrolase activity"/>
    <property type="evidence" value="ECO:0007669"/>
    <property type="project" value="UniProtKB-KW"/>
</dbReference>
<dbReference type="PANTHER" id="PTHR48081:SF33">
    <property type="entry name" value="KYNURENINE FORMAMIDASE"/>
    <property type="match status" value="1"/>
</dbReference>
<dbReference type="Gene3D" id="3.40.50.1820">
    <property type="entry name" value="alpha/beta hydrolase"/>
    <property type="match status" value="1"/>
</dbReference>
<proteinExistence type="inferred from homology"/>
<dbReference type="InterPro" id="IPR050300">
    <property type="entry name" value="GDXG_lipolytic_enzyme"/>
</dbReference>
<evidence type="ECO:0000256" key="1">
    <source>
        <dbReference type="ARBA" id="ARBA00004653"/>
    </source>
</evidence>
<dbReference type="Proteomes" id="UP000015453">
    <property type="component" value="Unassembled WGS sequence"/>
</dbReference>
<dbReference type="EMBL" id="AUSU01000065">
    <property type="protein sequence ID" value="EPS74453.1"/>
    <property type="molecule type" value="Genomic_DNA"/>
</dbReference>
<organism evidence="9 10">
    <name type="scientific">Genlisea aurea</name>
    <dbReference type="NCBI Taxonomy" id="192259"/>
    <lineage>
        <taxon>Eukaryota</taxon>
        <taxon>Viridiplantae</taxon>
        <taxon>Streptophyta</taxon>
        <taxon>Embryophyta</taxon>
        <taxon>Tracheophyta</taxon>
        <taxon>Spermatophyta</taxon>
        <taxon>Magnoliopsida</taxon>
        <taxon>eudicotyledons</taxon>
        <taxon>Gunneridae</taxon>
        <taxon>Pentapetalae</taxon>
        <taxon>asterids</taxon>
        <taxon>lamiids</taxon>
        <taxon>Lamiales</taxon>
        <taxon>Lentibulariaceae</taxon>
        <taxon>Genlisea</taxon>
    </lineage>
</organism>
<keyword evidence="10" id="KW-1185">Reference proteome</keyword>
<comment type="similarity">
    <text evidence="3">Belongs to the AB hydrolase superfamily. Isoprenylcysteine methylesterase family.</text>
</comment>
<keyword evidence="2" id="KW-0378">Hydrolase</keyword>
<dbReference type="SUPFAM" id="SSF53474">
    <property type="entry name" value="alpha/beta-Hydrolases"/>
    <property type="match status" value="1"/>
</dbReference>
<evidence type="ECO:0000259" key="8">
    <source>
        <dbReference type="Pfam" id="PF20434"/>
    </source>
</evidence>
<dbReference type="GO" id="GO:0000139">
    <property type="term" value="C:Golgi membrane"/>
    <property type="evidence" value="ECO:0007669"/>
    <property type="project" value="UniProtKB-SubCell"/>
</dbReference>
<dbReference type="EC" id="3.1.1.n2" evidence="4"/>
<feature type="region of interest" description="Disordered" evidence="6">
    <location>
        <begin position="63"/>
        <end position="87"/>
    </location>
</feature>
<dbReference type="OrthoDB" id="6495301at2759"/>
<comment type="catalytic activity">
    <reaction evidence="5">
        <text>[protein]-C-terminal S-[(2E,6E)-farnesyl]-L-cysteine methyl ester + H2O = [protein]-C-terminal S-[(2E,6E)-farnesyl]-L-cysteine + methanol + H(+)</text>
        <dbReference type="Rhea" id="RHEA:48520"/>
        <dbReference type="Rhea" id="RHEA-COMP:12125"/>
        <dbReference type="Rhea" id="RHEA-COMP:12126"/>
        <dbReference type="ChEBI" id="CHEBI:15377"/>
        <dbReference type="ChEBI" id="CHEBI:15378"/>
        <dbReference type="ChEBI" id="CHEBI:17790"/>
        <dbReference type="ChEBI" id="CHEBI:90510"/>
        <dbReference type="ChEBI" id="CHEBI:90511"/>
        <dbReference type="EC" id="3.1.1.n2"/>
    </reaction>
</comment>
<dbReference type="InterPro" id="IPR029058">
    <property type="entry name" value="AB_hydrolase_fold"/>
</dbReference>
<dbReference type="Pfam" id="PF20434">
    <property type="entry name" value="BD-FAE"/>
    <property type="match status" value="1"/>
</dbReference>
<reference evidence="9 10" key="1">
    <citation type="journal article" date="2013" name="BMC Genomics">
        <title>The miniature genome of a carnivorous plant Genlisea aurea contains a low number of genes and short non-coding sequences.</title>
        <authorList>
            <person name="Leushkin E.V."/>
            <person name="Sutormin R.A."/>
            <person name="Nabieva E.R."/>
            <person name="Penin A.A."/>
            <person name="Kondrashov A.S."/>
            <person name="Logacheva M.D."/>
        </authorList>
    </citation>
    <scope>NUCLEOTIDE SEQUENCE [LARGE SCALE GENOMIC DNA]</scope>
</reference>
<feature type="transmembrane region" description="Helical" evidence="7">
    <location>
        <begin position="120"/>
        <end position="143"/>
    </location>
</feature>
<keyword evidence="7" id="KW-0472">Membrane</keyword>
<evidence type="ECO:0000256" key="6">
    <source>
        <dbReference type="SAM" id="MobiDB-lite"/>
    </source>
</evidence>
<evidence type="ECO:0000256" key="4">
    <source>
        <dbReference type="ARBA" id="ARBA00038928"/>
    </source>
</evidence>
<dbReference type="InterPro" id="IPR049492">
    <property type="entry name" value="BD-FAE-like_dom"/>
</dbReference>
<evidence type="ECO:0000256" key="5">
    <source>
        <dbReference type="ARBA" id="ARBA00049507"/>
    </source>
</evidence>
<keyword evidence="7" id="KW-0812">Transmembrane</keyword>
<feature type="domain" description="BD-FAE-like" evidence="8">
    <location>
        <begin position="165"/>
        <end position="216"/>
    </location>
</feature>
<gene>
    <name evidence="9" type="ORF">M569_00303</name>
</gene>
<evidence type="ECO:0000256" key="3">
    <source>
        <dbReference type="ARBA" id="ARBA00038028"/>
    </source>
</evidence>
<dbReference type="AlphaFoldDB" id="S8EEQ4"/>